<protein>
    <submittedName>
        <fullName evidence="2">Uncharacterized protein</fullName>
    </submittedName>
</protein>
<proteinExistence type="predicted"/>
<evidence type="ECO:0000313" key="2">
    <source>
        <dbReference type="EMBL" id="GHJ87082.1"/>
    </source>
</evidence>
<evidence type="ECO:0000313" key="3">
    <source>
        <dbReference type="Proteomes" id="UP000620104"/>
    </source>
</evidence>
<accession>A0A8H3TTW1</accession>
<dbReference type="AlphaFoldDB" id="A0A8H3TTW1"/>
<sequence length="140" mass="15939">MSDHPVSADRGRRLEHQERAYRLQVRGGLEGAVKYTVYGTLLVTLGHLTWPLFRRQTLALKGFIVSSAAVTGLVINADNYLLRYESQQRLTENEVRRRARNELAQRGIIATEGEIRKWRREREAGEAGQAGEEGMRDGNF</sequence>
<dbReference type="OrthoDB" id="3356019at2759"/>
<name>A0A8H3TTW1_9TREE</name>
<comment type="caution">
    <text evidence="2">The sequence shown here is derived from an EMBL/GenBank/DDBJ whole genome shotgun (WGS) entry which is preliminary data.</text>
</comment>
<gene>
    <name evidence="2" type="ORF">NliqN6_3484</name>
</gene>
<dbReference type="Proteomes" id="UP000620104">
    <property type="component" value="Unassembled WGS sequence"/>
</dbReference>
<organism evidence="2 3">
    <name type="scientific">Naganishia liquefaciens</name>
    <dbReference type="NCBI Taxonomy" id="104408"/>
    <lineage>
        <taxon>Eukaryota</taxon>
        <taxon>Fungi</taxon>
        <taxon>Dikarya</taxon>
        <taxon>Basidiomycota</taxon>
        <taxon>Agaricomycotina</taxon>
        <taxon>Tremellomycetes</taxon>
        <taxon>Filobasidiales</taxon>
        <taxon>Filobasidiaceae</taxon>
        <taxon>Naganishia</taxon>
    </lineage>
</organism>
<dbReference type="EMBL" id="BLZA01000021">
    <property type="protein sequence ID" value="GHJ87082.1"/>
    <property type="molecule type" value="Genomic_DNA"/>
</dbReference>
<feature type="region of interest" description="Disordered" evidence="1">
    <location>
        <begin position="120"/>
        <end position="140"/>
    </location>
</feature>
<keyword evidence="3" id="KW-1185">Reference proteome</keyword>
<reference evidence="2" key="1">
    <citation type="submission" date="2020-07" db="EMBL/GenBank/DDBJ databases">
        <title>Draft Genome Sequence of a Deep-Sea Yeast, Naganishia (Cryptococcus) liquefaciens strain N6.</title>
        <authorList>
            <person name="Han Y.W."/>
            <person name="Kajitani R."/>
            <person name="Morimoto H."/>
            <person name="Parhat M."/>
            <person name="Tsubouchi H."/>
            <person name="Bakenova O."/>
            <person name="Ogata M."/>
            <person name="Argunhan B."/>
            <person name="Aoki R."/>
            <person name="Kajiwara S."/>
            <person name="Itoh T."/>
            <person name="Iwasaki H."/>
        </authorList>
    </citation>
    <scope>NUCLEOTIDE SEQUENCE</scope>
    <source>
        <strain evidence="2">N6</strain>
    </source>
</reference>
<evidence type="ECO:0000256" key="1">
    <source>
        <dbReference type="SAM" id="MobiDB-lite"/>
    </source>
</evidence>